<accession>A0A943LFX4</accession>
<dbReference type="Pfam" id="PF04883">
    <property type="entry name" value="HK97-gp10_like"/>
    <property type="match status" value="1"/>
</dbReference>
<protein>
    <submittedName>
        <fullName evidence="1">HK97 gp10 family phage protein</fullName>
    </submittedName>
</protein>
<dbReference type="RefSeq" id="WP_278736066.1">
    <property type="nucleotide sequence ID" value="NZ_JAHAIK010000018.1"/>
</dbReference>
<evidence type="ECO:0000313" key="2">
    <source>
        <dbReference type="Proteomes" id="UP000730862"/>
    </source>
</evidence>
<comment type="caution">
    <text evidence="1">The sequence shown here is derived from an EMBL/GenBank/DDBJ whole genome shotgun (WGS) entry which is preliminary data.</text>
</comment>
<dbReference type="InterPro" id="IPR010064">
    <property type="entry name" value="HK97-gp10_tail"/>
</dbReference>
<dbReference type="Proteomes" id="UP000730862">
    <property type="component" value="Unassembled WGS sequence"/>
</dbReference>
<evidence type="ECO:0000313" key="1">
    <source>
        <dbReference type="EMBL" id="MBS5965353.1"/>
    </source>
</evidence>
<reference evidence="1" key="1">
    <citation type="submission" date="2021-02" db="EMBL/GenBank/DDBJ databases">
        <title>Infant gut strain persistence is associated with maternal origin, phylogeny, and functional potential including surface adhesion and iron acquisition.</title>
        <authorList>
            <person name="Lou Y.C."/>
        </authorList>
    </citation>
    <scope>NUCLEOTIDE SEQUENCE</scope>
    <source>
        <strain evidence="1">L3_058_000G1_dasL3_058_000G1_concoct_72</strain>
    </source>
</reference>
<organism evidence="1 2">
    <name type="scientific">Finegoldia magna</name>
    <name type="common">Peptostreptococcus magnus</name>
    <dbReference type="NCBI Taxonomy" id="1260"/>
    <lineage>
        <taxon>Bacteria</taxon>
        <taxon>Bacillati</taxon>
        <taxon>Bacillota</taxon>
        <taxon>Tissierellia</taxon>
        <taxon>Tissierellales</taxon>
        <taxon>Peptoniphilaceae</taxon>
        <taxon>Finegoldia</taxon>
    </lineage>
</organism>
<dbReference type="EMBL" id="JAHAIK010000018">
    <property type="protein sequence ID" value="MBS5965353.1"/>
    <property type="molecule type" value="Genomic_DNA"/>
</dbReference>
<sequence>MASKNFSGIRAEGLDELQKELDRRFSRKRITQIIDDALLEAGQIVLDAIKANIRYFRDTGAEYAEAKISKPYWDKGVRSVRIYWEGPHHRYSIVHLNEKGFYAKNGKFVRPKGFGAIEKALRSAEVAFYKKVQEEVEKLL</sequence>
<gene>
    <name evidence="1" type="ORF">KIA07_06805</name>
</gene>
<name>A0A943LFX4_FINMA</name>
<dbReference type="AlphaFoldDB" id="A0A943LFX4"/>
<proteinExistence type="predicted"/>